<evidence type="ECO:0000313" key="2">
    <source>
        <dbReference type="EMBL" id="CAA6816851.1"/>
    </source>
</evidence>
<reference evidence="2" key="1">
    <citation type="submission" date="2020-01" db="EMBL/GenBank/DDBJ databases">
        <authorList>
            <person name="Meier V. D."/>
            <person name="Meier V D."/>
        </authorList>
    </citation>
    <scope>NUCLEOTIDE SEQUENCE</scope>
    <source>
        <strain evidence="2">HLG_WM_MAG_04</strain>
    </source>
</reference>
<dbReference type="EMBL" id="CACVAX010000045">
    <property type="protein sequence ID" value="CAA6816851.1"/>
    <property type="molecule type" value="Genomic_DNA"/>
</dbReference>
<dbReference type="AlphaFoldDB" id="A0A6S6T186"/>
<protein>
    <submittedName>
        <fullName evidence="2">Uncharacterized protein</fullName>
    </submittedName>
</protein>
<name>A0A6S6T186_9BACT</name>
<evidence type="ECO:0000256" key="1">
    <source>
        <dbReference type="SAM" id="SignalP"/>
    </source>
</evidence>
<gene>
    <name evidence="2" type="ORF">HELGO_WM7352</name>
</gene>
<dbReference type="NCBIfam" id="TIGR01451">
    <property type="entry name" value="B_ant_repeat"/>
    <property type="match status" value="1"/>
</dbReference>
<feature type="chain" id="PRO_5027739822" evidence="1">
    <location>
        <begin position="21"/>
        <end position="350"/>
    </location>
</feature>
<proteinExistence type="predicted"/>
<sequence>MKKILSMFASIALCSVALNAAGTASGTTVSNSASLSYSVGGATQPTVNTQAAATFVVDKKIDFSVVHADGVKHLVTTPGASKVQRSFTLENTTNSIQDFTLLATNLDAKIYDSKTDNAEVSNLEISIDGGTTWTAGSVTVDDLAVDGSQAILVRADVPNTNVDGNVMNIQLEATAVQNGTATAEVVTGGAGGIDRKDEIDVVLAEGAGVTDFDNAQFDGKYAAWAGYIINAPTLTLAKSSCVYKDLVSGVSANAKRIPGSTITYLLDIENGGSIDASDINITDTLPLELDMDTVTAVNTFDNQASCSCIGGTAGGGTAATFSKNGQELTISSLTALTKKHNCVTFQIDIQ</sequence>
<organism evidence="2">
    <name type="scientific">uncultured Sulfurovum sp</name>
    <dbReference type="NCBI Taxonomy" id="269237"/>
    <lineage>
        <taxon>Bacteria</taxon>
        <taxon>Pseudomonadati</taxon>
        <taxon>Campylobacterota</taxon>
        <taxon>Epsilonproteobacteria</taxon>
        <taxon>Campylobacterales</taxon>
        <taxon>Sulfurovaceae</taxon>
        <taxon>Sulfurovum</taxon>
        <taxon>environmental samples</taxon>
    </lineage>
</organism>
<accession>A0A6S6T186</accession>
<feature type="signal peptide" evidence="1">
    <location>
        <begin position="1"/>
        <end position="20"/>
    </location>
</feature>
<dbReference type="InterPro" id="IPR047589">
    <property type="entry name" value="DUF11_rpt"/>
</dbReference>
<keyword evidence="1" id="KW-0732">Signal</keyword>